<dbReference type="SMART" id="SM00388">
    <property type="entry name" value="HisKA"/>
    <property type="match status" value="1"/>
</dbReference>
<evidence type="ECO:0000256" key="5">
    <source>
        <dbReference type="ARBA" id="ARBA00022679"/>
    </source>
</evidence>
<evidence type="ECO:0000259" key="15">
    <source>
        <dbReference type="PROSITE" id="PS50885"/>
    </source>
</evidence>
<dbReference type="InterPro" id="IPR004358">
    <property type="entry name" value="Sig_transdc_His_kin-like_C"/>
</dbReference>
<keyword evidence="12 13" id="KW-0472">Membrane</keyword>
<reference evidence="16 17" key="1">
    <citation type="submission" date="2019-06" db="EMBL/GenBank/DDBJ databases">
        <title>Whole genome sequence for Cellvibrionaceae sp. R142.</title>
        <authorList>
            <person name="Wang G."/>
        </authorList>
    </citation>
    <scope>NUCLEOTIDE SEQUENCE [LARGE SCALE GENOMIC DNA]</scope>
    <source>
        <strain evidence="16 17">R142</strain>
    </source>
</reference>
<keyword evidence="5" id="KW-0808">Transferase</keyword>
<evidence type="ECO:0000256" key="4">
    <source>
        <dbReference type="ARBA" id="ARBA00022553"/>
    </source>
</evidence>
<dbReference type="EC" id="2.7.13.3" evidence="3"/>
<feature type="domain" description="Histidine kinase" evidence="14">
    <location>
        <begin position="223"/>
        <end position="423"/>
    </location>
</feature>
<dbReference type="PANTHER" id="PTHR45436">
    <property type="entry name" value="SENSOR HISTIDINE KINASE YKOH"/>
    <property type="match status" value="1"/>
</dbReference>
<dbReference type="PRINTS" id="PR00344">
    <property type="entry name" value="BCTRLSENSOR"/>
</dbReference>
<keyword evidence="6 13" id="KW-0812">Transmembrane</keyword>
<dbReference type="InterPro" id="IPR003594">
    <property type="entry name" value="HATPase_dom"/>
</dbReference>
<keyword evidence="4" id="KW-0597">Phosphoprotein</keyword>
<gene>
    <name evidence="16" type="ORF">FKG94_23525</name>
</gene>
<dbReference type="Gene3D" id="1.10.287.130">
    <property type="match status" value="1"/>
</dbReference>
<dbReference type="GO" id="GO:0005524">
    <property type="term" value="F:ATP binding"/>
    <property type="evidence" value="ECO:0007669"/>
    <property type="project" value="UniProtKB-KW"/>
</dbReference>
<dbReference type="OrthoDB" id="9809567at2"/>
<comment type="subcellular location">
    <subcellularLocation>
        <location evidence="2">Membrane</location>
    </subcellularLocation>
</comment>
<proteinExistence type="predicted"/>
<evidence type="ECO:0000313" key="17">
    <source>
        <dbReference type="Proteomes" id="UP000319732"/>
    </source>
</evidence>
<organism evidence="16 17">
    <name type="scientific">Exilibacterium tricleocarpae</name>
    <dbReference type="NCBI Taxonomy" id="2591008"/>
    <lineage>
        <taxon>Bacteria</taxon>
        <taxon>Pseudomonadati</taxon>
        <taxon>Pseudomonadota</taxon>
        <taxon>Gammaproteobacteria</taxon>
        <taxon>Cellvibrionales</taxon>
        <taxon>Cellvibrionaceae</taxon>
        <taxon>Exilibacterium</taxon>
    </lineage>
</organism>
<evidence type="ECO:0000256" key="10">
    <source>
        <dbReference type="ARBA" id="ARBA00022989"/>
    </source>
</evidence>
<keyword evidence="10 13" id="KW-1133">Transmembrane helix</keyword>
<dbReference type="CDD" id="cd16954">
    <property type="entry name" value="HATPase_PhoQ-like"/>
    <property type="match status" value="1"/>
</dbReference>
<dbReference type="InterPro" id="IPR003661">
    <property type="entry name" value="HisK_dim/P_dom"/>
</dbReference>
<dbReference type="SUPFAM" id="SSF55874">
    <property type="entry name" value="ATPase domain of HSP90 chaperone/DNA topoisomerase II/histidine kinase"/>
    <property type="match status" value="1"/>
</dbReference>
<dbReference type="Pfam" id="PF02518">
    <property type="entry name" value="HATPase_c"/>
    <property type="match status" value="1"/>
</dbReference>
<dbReference type="GO" id="GO:0000155">
    <property type="term" value="F:phosphorelay sensor kinase activity"/>
    <property type="evidence" value="ECO:0007669"/>
    <property type="project" value="InterPro"/>
</dbReference>
<evidence type="ECO:0000256" key="1">
    <source>
        <dbReference type="ARBA" id="ARBA00000085"/>
    </source>
</evidence>
<dbReference type="Gene3D" id="3.30.565.10">
    <property type="entry name" value="Histidine kinase-like ATPase, C-terminal domain"/>
    <property type="match status" value="1"/>
</dbReference>
<dbReference type="AlphaFoldDB" id="A0A545STM0"/>
<keyword evidence="17" id="KW-1185">Reference proteome</keyword>
<dbReference type="PROSITE" id="PS50885">
    <property type="entry name" value="HAMP"/>
    <property type="match status" value="1"/>
</dbReference>
<dbReference type="InterPro" id="IPR036097">
    <property type="entry name" value="HisK_dim/P_sf"/>
</dbReference>
<feature type="domain" description="HAMP" evidence="15">
    <location>
        <begin position="164"/>
        <end position="215"/>
    </location>
</feature>
<dbReference type="InterPro" id="IPR058619">
    <property type="entry name" value="PhoQ/CarS-like_HATPase"/>
</dbReference>
<evidence type="ECO:0000256" key="11">
    <source>
        <dbReference type="ARBA" id="ARBA00023012"/>
    </source>
</evidence>
<evidence type="ECO:0000256" key="13">
    <source>
        <dbReference type="SAM" id="Phobius"/>
    </source>
</evidence>
<evidence type="ECO:0000256" key="12">
    <source>
        <dbReference type="ARBA" id="ARBA00023136"/>
    </source>
</evidence>
<dbReference type="PANTHER" id="PTHR45436:SF4">
    <property type="entry name" value="SENSOR PROTEIN PHOQ"/>
    <property type="match status" value="1"/>
</dbReference>
<keyword evidence="11" id="KW-0902">Two-component regulatory system</keyword>
<feature type="transmembrane region" description="Helical" evidence="13">
    <location>
        <begin position="144"/>
        <end position="163"/>
    </location>
</feature>
<dbReference type="SUPFAM" id="SSF47384">
    <property type="entry name" value="Homodimeric domain of signal transducing histidine kinase"/>
    <property type="match status" value="1"/>
</dbReference>
<sequence>MLDAAFHRSLYAAEAERLKTHIYLLLGAAEVEAGELWFPEQLTEPRFSQLGSGLYGWVGNAERKTLWRSDSAQLMLPPDTAVGNAPVRVGAEHFYATELNGKALFAYYYDVSWDIDEGSRVFRFATLHAQDRLQAELTEYRAQLWRWLGALVVLLLITQALILRWGLRPLRQLAEDLTAVESGETEQLRGQYPSEIQPVTDNLNLVLRNEQAQRERYRNTLADLAHSLKTPLAVIRGSVTASRGQSPDPTLNEQIDRMDQIVSHQLQRATLNSRTLVARATAVAPVVQRLSQALDKVYSAKGIVFEAGIEEDIAFHGDERDLMEALGNLIENAYKYGRSRVRCSASRRDGQLHLCIEDDGAGVPEANRQTILQRGARADTATPGQGIGLAVAVDIISSYNGSIRIGKSSLGGASFNLILPGFER</sequence>
<protein>
    <recommendedName>
        <fullName evidence="3">histidine kinase</fullName>
        <ecNumber evidence="3">2.7.13.3</ecNumber>
    </recommendedName>
</protein>
<evidence type="ECO:0000256" key="7">
    <source>
        <dbReference type="ARBA" id="ARBA00022741"/>
    </source>
</evidence>
<evidence type="ECO:0000256" key="9">
    <source>
        <dbReference type="ARBA" id="ARBA00022840"/>
    </source>
</evidence>
<dbReference type="Proteomes" id="UP000319732">
    <property type="component" value="Unassembled WGS sequence"/>
</dbReference>
<dbReference type="GO" id="GO:0005886">
    <property type="term" value="C:plasma membrane"/>
    <property type="evidence" value="ECO:0007669"/>
    <property type="project" value="TreeGrafter"/>
</dbReference>
<comment type="catalytic activity">
    <reaction evidence="1">
        <text>ATP + protein L-histidine = ADP + protein N-phospho-L-histidine.</text>
        <dbReference type="EC" id="2.7.13.3"/>
    </reaction>
</comment>
<dbReference type="CDD" id="cd00082">
    <property type="entry name" value="HisKA"/>
    <property type="match status" value="1"/>
</dbReference>
<evidence type="ECO:0000256" key="2">
    <source>
        <dbReference type="ARBA" id="ARBA00004370"/>
    </source>
</evidence>
<dbReference type="InterPro" id="IPR003660">
    <property type="entry name" value="HAMP_dom"/>
</dbReference>
<keyword evidence="8 16" id="KW-0418">Kinase</keyword>
<keyword evidence="9" id="KW-0067">ATP-binding</keyword>
<dbReference type="InterPro" id="IPR050428">
    <property type="entry name" value="TCS_sensor_his_kinase"/>
</dbReference>
<name>A0A545STM0_9GAMM</name>
<accession>A0A545STM0</accession>
<evidence type="ECO:0000256" key="8">
    <source>
        <dbReference type="ARBA" id="ARBA00022777"/>
    </source>
</evidence>
<evidence type="ECO:0000313" key="16">
    <source>
        <dbReference type="EMBL" id="TQV68316.1"/>
    </source>
</evidence>
<dbReference type="PROSITE" id="PS50109">
    <property type="entry name" value="HIS_KIN"/>
    <property type="match status" value="1"/>
</dbReference>
<comment type="caution">
    <text evidence="16">The sequence shown here is derived from an EMBL/GenBank/DDBJ whole genome shotgun (WGS) entry which is preliminary data.</text>
</comment>
<dbReference type="EMBL" id="VHSG01000028">
    <property type="protein sequence ID" value="TQV68316.1"/>
    <property type="molecule type" value="Genomic_DNA"/>
</dbReference>
<evidence type="ECO:0000259" key="14">
    <source>
        <dbReference type="PROSITE" id="PS50109"/>
    </source>
</evidence>
<dbReference type="SMART" id="SM00387">
    <property type="entry name" value="HATPase_c"/>
    <property type="match status" value="1"/>
</dbReference>
<dbReference type="InterPro" id="IPR036890">
    <property type="entry name" value="HATPase_C_sf"/>
</dbReference>
<keyword evidence="7" id="KW-0547">Nucleotide-binding</keyword>
<dbReference type="InterPro" id="IPR005467">
    <property type="entry name" value="His_kinase_dom"/>
</dbReference>
<evidence type="ECO:0000256" key="6">
    <source>
        <dbReference type="ARBA" id="ARBA00022692"/>
    </source>
</evidence>
<evidence type="ECO:0000256" key="3">
    <source>
        <dbReference type="ARBA" id="ARBA00012438"/>
    </source>
</evidence>